<gene>
    <name evidence="1" type="ORF">FRZ06_07650</name>
</gene>
<name>A0ACD1A9Y2_9FIRM</name>
<sequence>MYSIISSPIWTGLSGILTGFAGISIGIAISHFTKQRGRRFRGTALGFIGGLMLAIVTFDLLPESYEQGNVFLTAAGIILGLALAVFLDGALHHDNILIGNRYSGRFAKAAILMAIGIGIHNIPSGIALGSLFLASPIKAFHLAVALVIHGIPEGLAVGLFLKESKAKSSTLMMISLLTSLPMGLGSLLGRIVGTISPTVTSVSLAFAGGMILYIICRETLPGATDTWRGRMSAIGNITGFVAGMLFVSFLH</sequence>
<keyword evidence="2" id="KW-1185">Reference proteome</keyword>
<protein>
    <submittedName>
        <fullName evidence="1">Uncharacterized protein</fullName>
    </submittedName>
</protein>
<proteinExistence type="predicted"/>
<reference evidence="1" key="1">
    <citation type="submission" date="2019-08" db="EMBL/GenBank/DDBJ databases">
        <title>Genome sequence of Clostridiales bacterium MT110.</title>
        <authorList>
            <person name="Cao J."/>
        </authorList>
    </citation>
    <scope>NUCLEOTIDE SEQUENCE</scope>
    <source>
        <strain evidence="1">MT110</strain>
    </source>
</reference>
<evidence type="ECO:0000313" key="2">
    <source>
        <dbReference type="Proteomes" id="UP000594014"/>
    </source>
</evidence>
<evidence type="ECO:0000313" key="1">
    <source>
        <dbReference type="EMBL" id="QOX63229.1"/>
    </source>
</evidence>
<dbReference type="Proteomes" id="UP000594014">
    <property type="component" value="Chromosome"/>
</dbReference>
<dbReference type="EMBL" id="CP042469">
    <property type="protein sequence ID" value="QOX63229.1"/>
    <property type="molecule type" value="Genomic_DNA"/>
</dbReference>
<accession>A0ACD1A9Y2</accession>
<organism evidence="1 2">
    <name type="scientific">Anoxybacterium hadale</name>
    <dbReference type="NCBI Taxonomy" id="3408580"/>
    <lineage>
        <taxon>Bacteria</taxon>
        <taxon>Bacillati</taxon>
        <taxon>Bacillota</taxon>
        <taxon>Clostridia</taxon>
        <taxon>Peptostreptococcales</taxon>
        <taxon>Anaerovoracaceae</taxon>
        <taxon>Anoxybacterium</taxon>
    </lineage>
</organism>